<dbReference type="InterPro" id="IPR027417">
    <property type="entry name" value="P-loop_NTPase"/>
</dbReference>
<dbReference type="InterPro" id="IPR006259">
    <property type="entry name" value="Adenyl_kin_sub"/>
</dbReference>
<dbReference type="SUPFAM" id="SSF57774">
    <property type="entry name" value="Microbial and mitochondrial ADK, insert 'zinc finger' domain"/>
    <property type="match status" value="1"/>
</dbReference>
<evidence type="ECO:0000256" key="1">
    <source>
        <dbReference type="ARBA" id="ARBA00000582"/>
    </source>
</evidence>
<dbReference type="Pfam" id="PF00406">
    <property type="entry name" value="ADK"/>
    <property type="match status" value="1"/>
</dbReference>
<dbReference type="InterPro" id="IPR000850">
    <property type="entry name" value="Adenylat/UMP-CMP_kin"/>
</dbReference>
<proteinExistence type="inferred from homology"/>
<dbReference type="NCBIfam" id="TIGR01351">
    <property type="entry name" value="adk"/>
    <property type="match status" value="1"/>
</dbReference>
<dbReference type="PANTHER" id="PTHR23359">
    <property type="entry name" value="NUCLEOTIDE KINASE"/>
    <property type="match status" value="1"/>
</dbReference>
<organism evidence="8">
    <name type="scientific">Tetraselmis sp. GSL018</name>
    <dbReference type="NCBI Taxonomy" id="582737"/>
    <lineage>
        <taxon>Eukaryota</taxon>
        <taxon>Viridiplantae</taxon>
        <taxon>Chlorophyta</taxon>
        <taxon>core chlorophytes</taxon>
        <taxon>Chlorodendrophyceae</taxon>
        <taxon>Chlorodendrales</taxon>
        <taxon>Chlorodendraceae</taxon>
        <taxon>Tetraselmis</taxon>
    </lineage>
</organism>
<evidence type="ECO:0000256" key="4">
    <source>
        <dbReference type="ARBA" id="ARBA00022679"/>
    </source>
</evidence>
<dbReference type="EMBL" id="GBEZ01023593">
    <property type="protein sequence ID" value="JAC63305.1"/>
    <property type="molecule type" value="Transcribed_RNA"/>
</dbReference>
<dbReference type="PRINTS" id="PR00094">
    <property type="entry name" value="ADENYLTKNASE"/>
</dbReference>
<evidence type="ECO:0000256" key="3">
    <source>
        <dbReference type="ARBA" id="ARBA00012955"/>
    </source>
</evidence>
<dbReference type="EC" id="2.7.4.3" evidence="3"/>
<gene>
    <name evidence="8" type="primary">ADK</name>
    <name evidence="8" type="ORF">TSPGSL018_20996</name>
</gene>
<sequence length="279" mass="30498">MALPLTVNCVVSAKPVSVKRSNQLAAQRVSSGNRFSQLKGKKNLTQALNLRSSFVAHKSRTASRVLTNKVTMSAGGQKRVIISGAPASGKGTQCEKIVEELGLAHISAGDLLRAEVKAGTEAGKKAEGYMKAGELVPDEVVITMVKNRLAEDDAQTKGWLLDGYPRSGSQAEALKEAGIEADVFLLLEVPDEILIERVVGRRLDPETGKIYHMTYFPPPEEVKDRLIQRSDDNEEAAKNRLATHARNVNAVLSYYEDRIVRIDGNRSKDEVFADIMKAI</sequence>
<evidence type="ECO:0000256" key="7">
    <source>
        <dbReference type="RuleBase" id="RU003330"/>
    </source>
</evidence>
<dbReference type="GO" id="GO:0004017">
    <property type="term" value="F:AMP kinase activity"/>
    <property type="evidence" value="ECO:0007669"/>
    <property type="project" value="UniProtKB-EC"/>
</dbReference>
<keyword evidence="6 7" id="KW-0418">Kinase</keyword>
<reference evidence="8" key="1">
    <citation type="submission" date="2014-05" db="EMBL/GenBank/DDBJ databases">
        <title>The transcriptome of the halophilic microalga Tetraselmis sp. GSL018 isolated from the Great Salt Lake, Utah.</title>
        <authorList>
            <person name="Jinkerson R.E."/>
            <person name="D'Adamo S."/>
            <person name="Posewitz M.C."/>
        </authorList>
    </citation>
    <scope>NUCLEOTIDE SEQUENCE</scope>
    <source>
        <strain evidence="8">GSL018</strain>
    </source>
</reference>
<evidence type="ECO:0000256" key="6">
    <source>
        <dbReference type="ARBA" id="ARBA00022777"/>
    </source>
</evidence>
<dbReference type="PROSITE" id="PS00113">
    <property type="entry name" value="ADENYLATE_KINASE"/>
    <property type="match status" value="1"/>
</dbReference>
<evidence type="ECO:0000313" key="8">
    <source>
        <dbReference type="EMBL" id="JAC63305.1"/>
    </source>
</evidence>
<name>A0A061QXW6_9CHLO</name>
<dbReference type="CDD" id="cd01428">
    <property type="entry name" value="ADK"/>
    <property type="match status" value="1"/>
</dbReference>
<keyword evidence="5" id="KW-0547">Nucleotide-binding</keyword>
<accession>A0A061QXW6</accession>
<dbReference type="HAMAP" id="MF_00235">
    <property type="entry name" value="Adenylate_kinase_Adk"/>
    <property type="match status" value="1"/>
</dbReference>
<evidence type="ECO:0000256" key="2">
    <source>
        <dbReference type="ARBA" id="ARBA00007220"/>
    </source>
</evidence>
<comment type="catalytic activity">
    <reaction evidence="1">
        <text>AMP + ATP = 2 ADP</text>
        <dbReference type="Rhea" id="RHEA:12973"/>
        <dbReference type="ChEBI" id="CHEBI:30616"/>
        <dbReference type="ChEBI" id="CHEBI:456215"/>
        <dbReference type="ChEBI" id="CHEBI:456216"/>
        <dbReference type="EC" id="2.7.4.3"/>
    </reaction>
</comment>
<dbReference type="Gene3D" id="3.40.50.300">
    <property type="entry name" value="P-loop containing nucleotide triphosphate hydrolases"/>
    <property type="match status" value="1"/>
</dbReference>
<dbReference type="SUPFAM" id="SSF52540">
    <property type="entry name" value="P-loop containing nucleoside triphosphate hydrolases"/>
    <property type="match status" value="1"/>
</dbReference>
<evidence type="ECO:0000256" key="5">
    <source>
        <dbReference type="ARBA" id="ARBA00022741"/>
    </source>
</evidence>
<protein>
    <recommendedName>
        <fullName evidence="3">adenylate kinase</fullName>
        <ecNumber evidence="3">2.7.4.3</ecNumber>
    </recommendedName>
</protein>
<keyword evidence="4 7" id="KW-0808">Transferase</keyword>
<dbReference type="InterPro" id="IPR033690">
    <property type="entry name" value="Adenylat_kinase_CS"/>
</dbReference>
<dbReference type="InterPro" id="IPR036193">
    <property type="entry name" value="ADK_active_lid_dom_sf"/>
</dbReference>
<dbReference type="GO" id="GO:0005524">
    <property type="term" value="F:ATP binding"/>
    <property type="evidence" value="ECO:0007669"/>
    <property type="project" value="InterPro"/>
</dbReference>
<comment type="similarity">
    <text evidence="2 7">Belongs to the adenylate kinase family.</text>
</comment>
<dbReference type="AlphaFoldDB" id="A0A061QXW6"/>